<feature type="transmembrane region" description="Helical" evidence="14">
    <location>
        <begin position="72"/>
        <end position="93"/>
    </location>
</feature>
<evidence type="ECO:0000256" key="9">
    <source>
        <dbReference type="ARBA" id="ARBA00023075"/>
    </source>
</evidence>
<feature type="transmembrane region" description="Helical" evidence="14">
    <location>
        <begin position="105"/>
        <end position="125"/>
    </location>
</feature>
<feature type="transmembrane region" description="Helical" evidence="14">
    <location>
        <begin position="289"/>
        <end position="307"/>
    </location>
</feature>
<feature type="transmembrane region" description="Helical" evidence="14">
    <location>
        <begin position="218"/>
        <end position="237"/>
    </location>
</feature>
<evidence type="ECO:0000313" key="15">
    <source>
        <dbReference type="EMBL" id="AFJ95728.1"/>
    </source>
</evidence>
<evidence type="ECO:0000256" key="6">
    <source>
        <dbReference type="ARBA" id="ARBA00022692"/>
    </source>
</evidence>
<comment type="similarity">
    <text evidence="3 12">Belongs to the complex I subunit 1 family.</text>
</comment>
<evidence type="ECO:0000256" key="8">
    <source>
        <dbReference type="ARBA" id="ARBA00022989"/>
    </source>
</evidence>
<dbReference type="PANTHER" id="PTHR11432">
    <property type="entry name" value="NADH DEHYDROGENASE SUBUNIT 1"/>
    <property type="match status" value="1"/>
</dbReference>
<evidence type="ECO:0000256" key="11">
    <source>
        <dbReference type="ARBA" id="ARBA00023136"/>
    </source>
</evidence>
<feature type="transmembrane region" description="Helical" evidence="14">
    <location>
        <begin position="176"/>
        <end position="198"/>
    </location>
</feature>
<protein>
    <recommendedName>
        <fullName evidence="4 13">NADH-ubiquinone oxidoreductase chain 1</fullName>
        <ecNumber evidence="13">7.1.1.2</ecNumber>
    </recommendedName>
</protein>
<dbReference type="GO" id="GO:0009060">
    <property type="term" value="P:aerobic respiration"/>
    <property type="evidence" value="ECO:0007669"/>
    <property type="project" value="TreeGrafter"/>
</dbReference>
<name>M9NKS3_FRAIN</name>
<dbReference type="PROSITE" id="PS00668">
    <property type="entry name" value="COMPLEX1_ND1_2"/>
    <property type="match status" value="1"/>
</dbReference>
<comment type="function">
    <text evidence="1">Core subunit of the mitochondrial membrane respiratory chain NADH dehydrogenase (Complex I) that is believed to belong to the minimal assembly required for catalysis. Complex I functions in the transfer of electrons from NADH to the respiratory chain. The immediate electron acceptor for the enzyme is believed to be ubiquinone.</text>
</comment>
<proteinExistence type="inferred from homology"/>
<reference evidence="15" key="1">
    <citation type="journal article" date="2014" name="Genomics">
        <title>The mitochondrial genome of Frankliniella intonsa: Insights into the evolution of mitochondrial genomes at lower taxonomic levels in Thysanoptera.</title>
        <authorList>
            <person name="Yan D."/>
            <person name="Tang Y."/>
            <person name="Hu M."/>
            <person name="Liu F."/>
            <person name="Zhang D."/>
            <person name="Fan J."/>
        </authorList>
    </citation>
    <scope>NUCLEOTIDE SEQUENCE</scope>
</reference>
<dbReference type="HAMAP" id="MF_01350">
    <property type="entry name" value="NDH1_NuoH"/>
    <property type="match status" value="1"/>
</dbReference>
<evidence type="ECO:0000256" key="7">
    <source>
        <dbReference type="ARBA" id="ARBA00022792"/>
    </source>
</evidence>
<keyword evidence="12" id="KW-0520">NAD</keyword>
<dbReference type="GO" id="GO:0005743">
    <property type="term" value="C:mitochondrial inner membrane"/>
    <property type="evidence" value="ECO:0007669"/>
    <property type="project" value="UniProtKB-SubCell"/>
</dbReference>
<evidence type="ECO:0000256" key="10">
    <source>
        <dbReference type="ARBA" id="ARBA00023128"/>
    </source>
</evidence>
<keyword evidence="7" id="KW-0999">Mitochondrion inner membrane</keyword>
<dbReference type="GO" id="GO:0008137">
    <property type="term" value="F:NADH dehydrogenase (ubiquinone) activity"/>
    <property type="evidence" value="ECO:0007669"/>
    <property type="project" value="UniProtKB-EC"/>
</dbReference>
<organism evidence="15">
    <name type="scientific">Frankliniella intonsa</name>
    <name type="common">Thrips</name>
    <name type="synonym">Thrips intonsa</name>
    <dbReference type="NCBI Taxonomy" id="163893"/>
    <lineage>
        <taxon>Eukaryota</taxon>
        <taxon>Metazoa</taxon>
        <taxon>Ecdysozoa</taxon>
        <taxon>Arthropoda</taxon>
        <taxon>Hexapoda</taxon>
        <taxon>Insecta</taxon>
        <taxon>Pterygota</taxon>
        <taxon>Neoptera</taxon>
        <taxon>Paraneoptera</taxon>
        <taxon>Thysanoptera</taxon>
        <taxon>Terebrantia</taxon>
        <taxon>Thripoidea</taxon>
        <taxon>Thripidae</taxon>
        <taxon>Frankliniella</taxon>
    </lineage>
</organism>
<comment type="catalytic activity">
    <reaction evidence="13">
        <text>a ubiquinone + NADH + 5 H(+)(in) = a ubiquinol + NAD(+) + 4 H(+)(out)</text>
        <dbReference type="Rhea" id="RHEA:29091"/>
        <dbReference type="Rhea" id="RHEA-COMP:9565"/>
        <dbReference type="Rhea" id="RHEA-COMP:9566"/>
        <dbReference type="ChEBI" id="CHEBI:15378"/>
        <dbReference type="ChEBI" id="CHEBI:16389"/>
        <dbReference type="ChEBI" id="CHEBI:17976"/>
        <dbReference type="ChEBI" id="CHEBI:57540"/>
        <dbReference type="ChEBI" id="CHEBI:57945"/>
        <dbReference type="EC" id="7.1.1.2"/>
    </reaction>
</comment>
<evidence type="ECO:0000256" key="2">
    <source>
        <dbReference type="ARBA" id="ARBA00004448"/>
    </source>
</evidence>
<keyword evidence="5" id="KW-0813">Transport</keyword>
<evidence type="ECO:0000256" key="5">
    <source>
        <dbReference type="ARBA" id="ARBA00022448"/>
    </source>
</evidence>
<dbReference type="PANTHER" id="PTHR11432:SF3">
    <property type="entry name" value="NADH-UBIQUINONE OXIDOREDUCTASE CHAIN 1"/>
    <property type="match status" value="1"/>
</dbReference>
<keyword evidence="10 13" id="KW-0496">Mitochondrion</keyword>
<evidence type="ECO:0000256" key="12">
    <source>
        <dbReference type="RuleBase" id="RU000471"/>
    </source>
</evidence>
<dbReference type="Pfam" id="PF00146">
    <property type="entry name" value="NADHdh"/>
    <property type="match status" value="1"/>
</dbReference>
<keyword evidence="8 14" id="KW-1133">Transmembrane helix</keyword>
<evidence type="ECO:0000256" key="4">
    <source>
        <dbReference type="ARBA" id="ARBA00021009"/>
    </source>
</evidence>
<evidence type="ECO:0000256" key="13">
    <source>
        <dbReference type="RuleBase" id="RU000473"/>
    </source>
</evidence>
<dbReference type="InterPro" id="IPR001694">
    <property type="entry name" value="NADH_UbQ_OxRdtase_su1/FPO"/>
</dbReference>
<gene>
    <name evidence="15" type="primary">NAD1</name>
</gene>
<accession>M9NKS3</accession>
<dbReference type="AlphaFoldDB" id="M9NKS3"/>
<feature type="transmembrane region" description="Helical" evidence="14">
    <location>
        <begin position="244"/>
        <end position="269"/>
    </location>
</feature>
<evidence type="ECO:0000256" key="14">
    <source>
        <dbReference type="SAM" id="Phobius"/>
    </source>
</evidence>
<dbReference type="InterPro" id="IPR018086">
    <property type="entry name" value="NADH_UbQ_OxRdtase_su1_CS"/>
</dbReference>
<dbReference type="GO" id="GO:0003954">
    <property type="term" value="F:NADH dehydrogenase activity"/>
    <property type="evidence" value="ECO:0007669"/>
    <property type="project" value="TreeGrafter"/>
</dbReference>
<dbReference type="PROSITE" id="PS00667">
    <property type="entry name" value="COMPLEX1_ND1_1"/>
    <property type="match status" value="1"/>
</dbReference>
<sequence>MFNFLLILSLLSMILTSLVAVAFITLLERKILGYMQIRLGPNKASFLGMLQPMSDAIKLYTKEIAKPYSSNFMSFFFSPSLSLMLALMLWFSLPIFKPFIIMNMGLLMFMAILGMGVYPILMAGWSSNSNFSLIGGMRALAQTISYEVSLIFIILSNMILNNSMDLFKTICLQKSFMFLMFFFNFILWMISCIAEVNRTPFDFAEGESELVSGFNTEYSSGIFAMIFMAEYMMIIFFSTFSSMMFLGFSFYSVMFFISLMAFNFTFIWLRATLPRYRYDLLMNLSWKKILPASTFNIFFFNFLNLVTK</sequence>
<keyword evidence="11 14" id="KW-0472">Membrane</keyword>
<keyword evidence="9 13" id="KW-0830">Ubiquinone</keyword>
<dbReference type="EC" id="7.1.1.2" evidence="13"/>
<feature type="transmembrane region" description="Helical" evidence="14">
    <location>
        <begin position="131"/>
        <end position="155"/>
    </location>
</feature>
<evidence type="ECO:0000256" key="3">
    <source>
        <dbReference type="ARBA" id="ARBA00010535"/>
    </source>
</evidence>
<keyword evidence="6 12" id="KW-0812">Transmembrane</keyword>
<evidence type="ECO:0000256" key="1">
    <source>
        <dbReference type="ARBA" id="ARBA00003257"/>
    </source>
</evidence>
<comment type="subcellular location">
    <subcellularLocation>
        <location evidence="2 12">Mitochondrion inner membrane</location>
        <topology evidence="2 12">Multi-pass membrane protein</topology>
    </subcellularLocation>
</comment>
<dbReference type="EMBL" id="JQ917403">
    <property type="protein sequence ID" value="AFJ95728.1"/>
    <property type="molecule type" value="Genomic_DNA"/>
</dbReference>
<geneLocation type="mitochondrion" evidence="15"/>